<accession>A0ABS0P5J3</accession>
<sequence>MNEPSSTQHRPDELSPSSGGRSLEGYVYQLDVSILTALDLILAKKVANEIVLEPATEEDLEADIEQEPGALSQSVVLDGYRLVLQCKLRNTGPWKHEDLSRLLAHGKRRKSARDRLADRSIRYLLVTSADLDGVARQLKVETLGVWPPASALPADMARSLPADAGGRIAILGAMDQEKINARTERLLSQRFRVPHSNLRSCREALRSEALLRMCGAAQGVWTRSDVERLIKSAGGYAGESADLEGFVPPTNWDDFKAAINTKHAIVIAGASGTGKTRTAKALIAHLRDRIPGIKHVVVHGGPEKIADDSASRPVVYEIEDPWGRFRLEPTSAPWNGAIAEILQSADPERKFVITSRSDVLHESKLRLKDKWIITLEDENYGPDERARLFENRLPSLSPDLQPIVLKSRTEAIDRLATPLEMHRYFAVLSDGLEKDENSGQYITRCLSDAHQNSIESALIHNVRQRGTWAWAAITWGLFKSGARQTFNVLPSIQAGLTKRESDLEDGLEPYLNFLIAGRNLRQSEATLTYQHPRVELGLEEALKEKPGLAARVLSYLVEVLIDMDERTGTDWGTEGAAQLVYAVRERSIVQLELQAERQSQLDAWIDARLAETGPNFREDLKLAASVGSANSIPAELSRWLTHQKKDKEYWFFDKWSAPDRSLDWFQKVAADHRTRAICTAFITREIPHHNPSYPAQFAGQVAKLCIDLTPAFMDAALSIVQDGYNPNANLIATGALADLNGFEEVVTQAISYRSELAGKPDDEFKLKLANGEYDGDYGDHYYESISEDGQTAHEFLEFYVAEKRERDGWNAIRDHAHALDLLYFWIRTAERAPGVTIDEWRAIARAAFDRAEECDFWQAMQKGIPEEFLEPLRERLVAGSAIREVRIEVLETALCAAPSQLFSALEVLVAEGDVRRVIEVVLEFVDVREAKLQRNNIDFDALGLQFLAALPNALAEAANAVFASSFDELSKDALLLFERLDTRGNLELKSVQAEALSRAGFKVDHLLKEILSSPKNDGKTIAIAVCAVSIAARSQMWPLVEAALSHRFADVREVALSSLAEQSPGPLSPQLRNLASDKGHRVREKVLSLLQERPNVDNMDAILKLAADTWEPRQPQHEEERDFRIAYGAAYLLSQPPQIGDEYVSEIGKILFQTEDRDVKLMLLRVLVRNGSRDARKRVLKLALKTGNPPHHRLAAEALCLEQQYVDAALAAAISDKQLLVRPAPVALPLTVVVGACADRPQVVAAAQSLAAKPDRRVLLIPLAITAFARDRELAQAIIELLPATTGSALSDYRAGVAAA</sequence>
<dbReference type="EMBL" id="JACEGD010000017">
    <property type="protein sequence ID" value="MBH5388540.1"/>
    <property type="molecule type" value="Genomic_DNA"/>
</dbReference>
<evidence type="ECO:0000313" key="3">
    <source>
        <dbReference type="Proteomes" id="UP001194539"/>
    </source>
</evidence>
<protein>
    <recommendedName>
        <fullName evidence="1">Novel STAND NTPase 3 domain-containing protein</fullName>
    </recommendedName>
</protein>
<dbReference type="InterPro" id="IPR027417">
    <property type="entry name" value="P-loop_NTPase"/>
</dbReference>
<dbReference type="Gene3D" id="1.25.10.10">
    <property type="entry name" value="Leucine-rich Repeat Variant"/>
    <property type="match status" value="1"/>
</dbReference>
<dbReference type="SUPFAM" id="SSF52540">
    <property type="entry name" value="P-loop containing nucleoside triphosphate hydrolases"/>
    <property type="match status" value="1"/>
</dbReference>
<evidence type="ECO:0000259" key="1">
    <source>
        <dbReference type="Pfam" id="PF20720"/>
    </source>
</evidence>
<feature type="domain" description="Novel STAND NTPase 3" evidence="1">
    <location>
        <begin position="246"/>
        <end position="393"/>
    </location>
</feature>
<dbReference type="InterPro" id="IPR011989">
    <property type="entry name" value="ARM-like"/>
</dbReference>
<name>A0ABS0P5J3_9BRAD</name>
<dbReference type="Proteomes" id="UP001194539">
    <property type="component" value="Unassembled WGS sequence"/>
</dbReference>
<gene>
    <name evidence="2" type="ORF">H1B27_19950</name>
</gene>
<organism evidence="2 3">
    <name type="scientific">Bradyrhizobium diversitatis</name>
    <dbReference type="NCBI Taxonomy" id="2755406"/>
    <lineage>
        <taxon>Bacteria</taxon>
        <taxon>Pseudomonadati</taxon>
        <taxon>Pseudomonadota</taxon>
        <taxon>Alphaproteobacteria</taxon>
        <taxon>Hyphomicrobiales</taxon>
        <taxon>Nitrobacteraceae</taxon>
        <taxon>Bradyrhizobium</taxon>
    </lineage>
</organism>
<keyword evidence="3" id="KW-1185">Reference proteome</keyword>
<dbReference type="SUPFAM" id="SSF48371">
    <property type="entry name" value="ARM repeat"/>
    <property type="match status" value="1"/>
</dbReference>
<reference evidence="2 3" key="1">
    <citation type="submission" date="2020-07" db="EMBL/GenBank/DDBJ databases">
        <title>Bradyrhizobium diversity isolated from nodules of indigenous legumes of Western Australia.</title>
        <authorList>
            <person name="Klepa M.S."/>
        </authorList>
    </citation>
    <scope>NUCLEOTIDE SEQUENCE [LARGE SCALE GENOMIC DNA]</scope>
    <source>
        <strain evidence="2 3">CNPSo 4019</strain>
    </source>
</reference>
<dbReference type="Pfam" id="PF20720">
    <property type="entry name" value="nSTAND3"/>
    <property type="match status" value="1"/>
</dbReference>
<dbReference type="InterPro" id="IPR049050">
    <property type="entry name" value="nSTAND3"/>
</dbReference>
<comment type="caution">
    <text evidence="2">The sequence shown here is derived from an EMBL/GenBank/DDBJ whole genome shotgun (WGS) entry which is preliminary data.</text>
</comment>
<dbReference type="InterPro" id="IPR016024">
    <property type="entry name" value="ARM-type_fold"/>
</dbReference>
<proteinExistence type="predicted"/>
<evidence type="ECO:0000313" key="2">
    <source>
        <dbReference type="EMBL" id="MBH5388540.1"/>
    </source>
</evidence>